<sequence length="76" mass="8588">MLQACYIICEAVHQDVPWRRDVVQVSCVVDEATRTVTPGTEPGLGVTVDEDEIRKHPFQQELPQRVFYSDGAVGDW</sequence>
<proteinExistence type="predicted"/>
<dbReference type="EMBL" id="SJPT01000024">
    <property type="protein sequence ID" value="TWU10036.1"/>
    <property type="molecule type" value="Genomic_DNA"/>
</dbReference>
<evidence type="ECO:0000313" key="2">
    <source>
        <dbReference type="Proteomes" id="UP000316304"/>
    </source>
</evidence>
<organism evidence="1 2">
    <name type="scientific">Novipirellula galeiformis</name>
    <dbReference type="NCBI Taxonomy" id="2528004"/>
    <lineage>
        <taxon>Bacteria</taxon>
        <taxon>Pseudomonadati</taxon>
        <taxon>Planctomycetota</taxon>
        <taxon>Planctomycetia</taxon>
        <taxon>Pirellulales</taxon>
        <taxon>Pirellulaceae</taxon>
        <taxon>Novipirellula</taxon>
    </lineage>
</organism>
<dbReference type="Proteomes" id="UP000316304">
    <property type="component" value="Unassembled WGS sequence"/>
</dbReference>
<reference evidence="1 2" key="1">
    <citation type="submission" date="2019-02" db="EMBL/GenBank/DDBJ databases">
        <title>Deep-cultivation of Planctomycetes and their phenomic and genomic characterization uncovers novel biology.</title>
        <authorList>
            <person name="Wiegand S."/>
            <person name="Jogler M."/>
            <person name="Boedeker C."/>
            <person name="Pinto D."/>
            <person name="Vollmers J."/>
            <person name="Rivas-Marin E."/>
            <person name="Kohn T."/>
            <person name="Peeters S.H."/>
            <person name="Heuer A."/>
            <person name="Rast P."/>
            <person name="Oberbeckmann S."/>
            <person name="Bunk B."/>
            <person name="Jeske O."/>
            <person name="Meyerdierks A."/>
            <person name="Storesund J.E."/>
            <person name="Kallscheuer N."/>
            <person name="Luecker S."/>
            <person name="Lage O.M."/>
            <person name="Pohl T."/>
            <person name="Merkel B.J."/>
            <person name="Hornburger P."/>
            <person name="Mueller R.-W."/>
            <person name="Bruemmer F."/>
            <person name="Labrenz M."/>
            <person name="Spormann A.M."/>
            <person name="Op Den Camp H."/>
            <person name="Overmann J."/>
            <person name="Amann R."/>
            <person name="Jetten M.S.M."/>
            <person name="Mascher T."/>
            <person name="Medema M.H."/>
            <person name="Devos D.P."/>
            <person name="Kaster A.-K."/>
            <person name="Ovreas L."/>
            <person name="Rohde M."/>
            <person name="Galperin M.Y."/>
            <person name="Jogler C."/>
        </authorList>
    </citation>
    <scope>NUCLEOTIDE SEQUENCE [LARGE SCALE GENOMIC DNA]</scope>
    <source>
        <strain evidence="1 2">Pla52o</strain>
    </source>
</reference>
<gene>
    <name evidence="1" type="ORF">Pla52o_58050</name>
</gene>
<name>A0A5C6BFF8_9BACT</name>
<dbReference type="RefSeq" id="WP_197169560.1">
    <property type="nucleotide sequence ID" value="NZ_SJPT01000024.1"/>
</dbReference>
<keyword evidence="2" id="KW-1185">Reference proteome</keyword>
<dbReference type="SUPFAM" id="SSF51604">
    <property type="entry name" value="Enolase C-terminal domain-like"/>
    <property type="match status" value="1"/>
</dbReference>
<accession>A0A5C6BFF8</accession>
<comment type="caution">
    <text evidence="1">The sequence shown here is derived from an EMBL/GenBank/DDBJ whole genome shotgun (WGS) entry which is preliminary data.</text>
</comment>
<dbReference type="AlphaFoldDB" id="A0A5C6BFF8"/>
<protein>
    <recommendedName>
        <fullName evidence="3">Galactonate dehydratase</fullName>
    </recommendedName>
</protein>
<dbReference type="InterPro" id="IPR036849">
    <property type="entry name" value="Enolase-like_C_sf"/>
</dbReference>
<evidence type="ECO:0008006" key="3">
    <source>
        <dbReference type="Google" id="ProtNLM"/>
    </source>
</evidence>
<dbReference type="Gene3D" id="3.20.20.120">
    <property type="entry name" value="Enolase-like C-terminal domain"/>
    <property type="match status" value="1"/>
</dbReference>
<evidence type="ECO:0000313" key="1">
    <source>
        <dbReference type="EMBL" id="TWU10036.1"/>
    </source>
</evidence>